<keyword evidence="2" id="KW-0812">Transmembrane</keyword>
<dbReference type="AlphaFoldDB" id="A0A1G1WLJ9"/>
<keyword evidence="2" id="KW-1133">Transmembrane helix</keyword>
<evidence type="ECO:0000313" key="4">
    <source>
        <dbReference type="Proteomes" id="UP000176645"/>
    </source>
</evidence>
<reference evidence="3 4" key="1">
    <citation type="journal article" date="2016" name="Nat. Commun.">
        <title>Thousands of microbial genomes shed light on interconnected biogeochemical processes in an aquifer system.</title>
        <authorList>
            <person name="Anantharaman K."/>
            <person name="Brown C.T."/>
            <person name="Hug L.A."/>
            <person name="Sharon I."/>
            <person name="Castelle C.J."/>
            <person name="Probst A.J."/>
            <person name="Thomas B.C."/>
            <person name="Singh A."/>
            <person name="Wilkins M.J."/>
            <person name="Karaoz U."/>
            <person name="Brodie E.L."/>
            <person name="Williams K.H."/>
            <person name="Hubbard S.S."/>
            <person name="Banfield J.F."/>
        </authorList>
    </citation>
    <scope>NUCLEOTIDE SEQUENCE [LARGE SCALE GENOMIC DNA]</scope>
</reference>
<dbReference type="Proteomes" id="UP000176645">
    <property type="component" value="Unassembled WGS sequence"/>
</dbReference>
<accession>A0A1G1WLJ9</accession>
<keyword evidence="2" id="KW-0472">Membrane</keyword>
<dbReference type="EMBL" id="MHCU01000014">
    <property type="protein sequence ID" value="OGY28077.1"/>
    <property type="molecule type" value="Genomic_DNA"/>
</dbReference>
<comment type="caution">
    <text evidence="3">The sequence shown here is derived from an EMBL/GenBank/DDBJ whole genome shotgun (WGS) entry which is preliminary data.</text>
</comment>
<name>A0A1G1WLJ9_9BACT</name>
<organism evidence="3 4">
    <name type="scientific">Candidatus Woykebacteria bacterium RBG_19FT_COMBO_43_10</name>
    <dbReference type="NCBI Taxonomy" id="1802598"/>
    <lineage>
        <taxon>Bacteria</taxon>
        <taxon>Candidatus Woykeibacteriota</taxon>
    </lineage>
</organism>
<protein>
    <submittedName>
        <fullName evidence="3">Uncharacterized protein</fullName>
    </submittedName>
</protein>
<feature type="transmembrane region" description="Helical" evidence="2">
    <location>
        <begin position="6"/>
        <end position="29"/>
    </location>
</feature>
<sequence length="246" mass="26971">MLHKVLRIGWFFPAVGIGVLALVVFFASLDDEDKAVARHEGPGFCNVSVSNVPGGIEVGSRAWPNEWNVEKFVLLLTVPLPVEERTVPDPTTLDYIVWNESRIVIDAKTGEVLEEFFNPDRLNDEVQLKTTLETLVVGPPDPGVPAWPRDDVPPSLPKSRPGGPDDPLIYQPPDHGSGMFVSAQHGTPNPGERLIARTCNSSLVFDGTTGKVVVDKVTPAEREMFDRFLSEIEYEEEGGGQDEAQS</sequence>
<gene>
    <name evidence="3" type="ORF">A2Z42_02575</name>
</gene>
<feature type="region of interest" description="Disordered" evidence="1">
    <location>
        <begin position="137"/>
        <end position="167"/>
    </location>
</feature>
<evidence type="ECO:0000256" key="2">
    <source>
        <dbReference type="SAM" id="Phobius"/>
    </source>
</evidence>
<evidence type="ECO:0000256" key="1">
    <source>
        <dbReference type="SAM" id="MobiDB-lite"/>
    </source>
</evidence>
<proteinExistence type="predicted"/>
<evidence type="ECO:0000313" key="3">
    <source>
        <dbReference type="EMBL" id="OGY28077.1"/>
    </source>
</evidence>